<evidence type="ECO:0000313" key="3">
    <source>
        <dbReference type="Proteomes" id="UP000287502"/>
    </source>
</evidence>
<dbReference type="KEGG" id="gtl:EP073_09765"/>
<dbReference type="PANTHER" id="PTHR30134">
    <property type="entry name" value="HYDROGENASE PROTEIN ASSEMBLY PROTEIN, NICKEL CHAPERONE"/>
    <property type="match status" value="1"/>
</dbReference>
<evidence type="ECO:0000259" key="1">
    <source>
        <dbReference type="Pfam" id="PF02492"/>
    </source>
</evidence>
<dbReference type="InterPro" id="IPR003495">
    <property type="entry name" value="CobW/HypB/UreG_nucleotide-bd"/>
</dbReference>
<protein>
    <recommendedName>
        <fullName evidence="1">CobW/HypB/UreG nucleotide-binding domain-containing protein</fullName>
    </recommendedName>
</protein>
<name>A0A410K071_9BACT</name>
<sequence>MKLITVAGPPSAGKTSVIIKTAEYLSKYKGKIGIVKFDCLSALDHRLYTEAGLTVVTGLSGNLCPDHYFVSNIDDCVQWGLEKGFDVLISESAGLCNRCAPHIKGVTAVCVVDCLSGVDTPQKIGPMLRYADIAVITKGDIVSQAEREVFAFRVRQANPKAAVMFVNGITGQGAYDLSFSFDEASEVTSLEGARLRFSIPAAICPYCVGETDIGVAHQKGNVKKMAFKEAVPNE</sequence>
<accession>A0A410K071</accession>
<evidence type="ECO:0000313" key="2">
    <source>
        <dbReference type="EMBL" id="QAR33678.1"/>
    </source>
</evidence>
<feature type="domain" description="CobW/HypB/UreG nucleotide-binding" evidence="1">
    <location>
        <begin position="4"/>
        <end position="164"/>
    </location>
</feature>
<dbReference type="InterPro" id="IPR027417">
    <property type="entry name" value="P-loop_NTPase"/>
</dbReference>
<organism evidence="2 3">
    <name type="scientific">Geovibrio thiophilus</name>
    <dbReference type="NCBI Taxonomy" id="139438"/>
    <lineage>
        <taxon>Bacteria</taxon>
        <taxon>Pseudomonadati</taxon>
        <taxon>Deferribacterota</taxon>
        <taxon>Deferribacteres</taxon>
        <taxon>Deferribacterales</taxon>
        <taxon>Geovibrionaceae</taxon>
        <taxon>Geovibrio</taxon>
    </lineage>
</organism>
<dbReference type="GO" id="GO:0008270">
    <property type="term" value="F:zinc ion binding"/>
    <property type="evidence" value="ECO:0007669"/>
    <property type="project" value="TreeGrafter"/>
</dbReference>
<dbReference type="RefSeq" id="WP_128466964.1">
    <property type="nucleotide sequence ID" value="NZ_CP035108.1"/>
</dbReference>
<dbReference type="SUPFAM" id="SSF52540">
    <property type="entry name" value="P-loop containing nucleoside triphosphate hydrolases"/>
    <property type="match status" value="1"/>
</dbReference>
<dbReference type="Pfam" id="PF02492">
    <property type="entry name" value="cobW"/>
    <property type="match status" value="1"/>
</dbReference>
<dbReference type="GO" id="GO:0051604">
    <property type="term" value="P:protein maturation"/>
    <property type="evidence" value="ECO:0007669"/>
    <property type="project" value="InterPro"/>
</dbReference>
<proteinExistence type="predicted"/>
<dbReference type="GO" id="GO:0016151">
    <property type="term" value="F:nickel cation binding"/>
    <property type="evidence" value="ECO:0007669"/>
    <property type="project" value="InterPro"/>
</dbReference>
<dbReference type="Proteomes" id="UP000287502">
    <property type="component" value="Chromosome"/>
</dbReference>
<dbReference type="PANTHER" id="PTHR30134:SF1">
    <property type="entry name" value="COBW_HYPB_UREG NUCLEOTIDE-BINDING DOMAIN-CONTAINING PROTEIN"/>
    <property type="match status" value="1"/>
</dbReference>
<keyword evidence="3" id="KW-1185">Reference proteome</keyword>
<gene>
    <name evidence="2" type="ORF">EP073_09765</name>
</gene>
<dbReference type="GO" id="GO:0003924">
    <property type="term" value="F:GTPase activity"/>
    <property type="evidence" value="ECO:0007669"/>
    <property type="project" value="InterPro"/>
</dbReference>
<dbReference type="AlphaFoldDB" id="A0A410K071"/>
<reference evidence="2 3" key="1">
    <citation type="submission" date="2019-01" db="EMBL/GenBank/DDBJ databases">
        <title>Geovibrio thiophilus DSM 11263, complete genome.</title>
        <authorList>
            <person name="Spring S."/>
            <person name="Bunk B."/>
            <person name="Sproer C."/>
        </authorList>
    </citation>
    <scope>NUCLEOTIDE SEQUENCE [LARGE SCALE GENOMIC DNA]</scope>
    <source>
        <strain evidence="2 3">DSM 11263</strain>
    </source>
</reference>
<dbReference type="OrthoDB" id="9777530at2"/>
<dbReference type="EMBL" id="CP035108">
    <property type="protein sequence ID" value="QAR33678.1"/>
    <property type="molecule type" value="Genomic_DNA"/>
</dbReference>
<dbReference type="Gene3D" id="3.40.50.300">
    <property type="entry name" value="P-loop containing nucleotide triphosphate hydrolases"/>
    <property type="match status" value="1"/>
</dbReference>
<dbReference type="InterPro" id="IPR004392">
    <property type="entry name" value="Hyd_mat_HypB"/>
</dbReference>